<keyword evidence="3" id="KW-1185">Reference proteome</keyword>
<gene>
    <name evidence="2" type="ORF">F511_28487</name>
</gene>
<dbReference type="Proteomes" id="UP000250235">
    <property type="component" value="Unassembled WGS sequence"/>
</dbReference>
<dbReference type="AlphaFoldDB" id="A0A2Z7A5G5"/>
<protein>
    <submittedName>
        <fullName evidence="2">Uncharacterized protein</fullName>
    </submittedName>
</protein>
<evidence type="ECO:0000256" key="1">
    <source>
        <dbReference type="SAM" id="MobiDB-lite"/>
    </source>
</evidence>
<evidence type="ECO:0000313" key="2">
    <source>
        <dbReference type="EMBL" id="KZV16699.1"/>
    </source>
</evidence>
<dbReference type="EMBL" id="KV018672">
    <property type="protein sequence ID" value="KZV16699.1"/>
    <property type="molecule type" value="Genomic_DNA"/>
</dbReference>
<evidence type="ECO:0000313" key="3">
    <source>
        <dbReference type="Proteomes" id="UP000250235"/>
    </source>
</evidence>
<feature type="region of interest" description="Disordered" evidence="1">
    <location>
        <begin position="1"/>
        <end position="46"/>
    </location>
</feature>
<reference evidence="2 3" key="1">
    <citation type="journal article" date="2015" name="Proc. Natl. Acad. Sci. U.S.A.">
        <title>The resurrection genome of Boea hygrometrica: A blueprint for survival of dehydration.</title>
        <authorList>
            <person name="Xiao L."/>
            <person name="Yang G."/>
            <person name="Zhang L."/>
            <person name="Yang X."/>
            <person name="Zhao S."/>
            <person name="Ji Z."/>
            <person name="Zhou Q."/>
            <person name="Hu M."/>
            <person name="Wang Y."/>
            <person name="Chen M."/>
            <person name="Xu Y."/>
            <person name="Jin H."/>
            <person name="Xiao X."/>
            <person name="Hu G."/>
            <person name="Bao F."/>
            <person name="Hu Y."/>
            <person name="Wan P."/>
            <person name="Li L."/>
            <person name="Deng X."/>
            <person name="Kuang T."/>
            <person name="Xiang C."/>
            <person name="Zhu J.K."/>
            <person name="Oliver M.J."/>
            <person name="He Y."/>
        </authorList>
    </citation>
    <scope>NUCLEOTIDE SEQUENCE [LARGE SCALE GENOMIC DNA]</scope>
    <source>
        <strain evidence="3">cv. XS01</strain>
    </source>
</reference>
<sequence>MRQPVAHPVGDRSRTNRAQRVAAAVGQHGAISRDERAGSSNHRPASIAHPLRAAARHWPVINARRSRKLWPSAPYWLRNILRTTSPSGRATCAARRATSALPRALMRAGKRGGAPPHTAVAGSNNSKDFCSIRSEIQRLDTIQAAIILIRSEPWL</sequence>
<accession>A0A2Z7A5G5</accession>
<name>A0A2Z7A5G5_9LAMI</name>
<proteinExistence type="predicted"/>
<organism evidence="2 3">
    <name type="scientific">Dorcoceras hygrometricum</name>
    <dbReference type="NCBI Taxonomy" id="472368"/>
    <lineage>
        <taxon>Eukaryota</taxon>
        <taxon>Viridiplantae</taxon>
        <taxon>Streptophyta</taxon>
        <taxon>Embryophyta</taxon>
        <taxon>Tracheophyta</taxon>
        <taxon>Spermatophyta</taxon>
        <taxon>Magnoliopsida</taxon>
        <taxon>eudicotyledons</taxon>
        <taxon>Gunneridae</taxon>
        <taxon>Pentapetalae</taxon>
        <taxon>asterids</taxon>
        <taxon>lamiids</taxon>
        <taxon>Lamiales</taxon>
        <taxon>Gesneriaceae</taxon>
        <taxon>Didymocarpoideae</taxon>
        <taxon>Trichosporeae</taxon>
        <taxon>Loxocarpinae</taxon>
        <taxon>Dorcoceras</taxon>
    </lineage>
</organism>